<dbReference type="RefSeq" id="WP_168105502.1">
    <property type="nucleotide sequence ID" value="NZ_VTOX01000001.1"/>
</dbReference>
<organism evidence="2 3">
    <name type="scientific">Ramlibacter lithotrophicus</name>
    <dbReference type="NCBI Taxonomy" id="2606681"/>
    <lineage>
        <taxon>Bacteria</taxon>
        <taxon>Pseudomonadati</taxon>
        <taxon>Pseudomonadota</taxon>
        <taxon>Betaproteobacteria</taxon>
        <taxon>Burkholderiales</taxon>
        <taxon>Comamonadaceae</taxon>
        <taxon>Ramlibacter</taxon>
    </lineage>
</organism>
<evidence type="ECO:0000256" key="1">
    <source>
        <dbReference type="SAM" id="MobiDB-lite"/>
    </source>
</evidence>
<accession>A0A7X6DC18</accession>
<proteinExistence type="predicted"/>
<sequence>MIRFTTVAANADVIGDDTPMAEPQRSPGQQRQGPAGHERRERGGSSRERNGTPESGEAKPGQDINAPGFIKDQDAGQPS</sequence>
<evidence type="ECO:0000313" key="2">
    <source>
        <dbReference type="EMBL" id="NKE64411.1"/>
    </source>
</evidence>
<keyword evidence="3" id="KW-1185">Reference proteome</keyword>
<dbReference type="EMBL" id="VTOX01000001">
    <property type="protein sequence ID" value="NKE64411.1"/>
    <property type="molecule type" value="Genomic_DNA"/>
</dbReference>
<name>A0A7X6DC18_9BURK</name>
<dbReference type="AlphaFoldDB" id="A0A7X6DC18"/>
<feature type="region of interest" description="Disordered" evidence="1">
    <location>
        <begin position="1"/>
        <end position="79"/>
    </location>
</feature>
<protein>
    <submittedName>
        <fullName evidence="2">Uncharacterized protein</fullName>
    </submittedName>
</protein>
<feature type="compositionally biased region" description="Low complexity" evidence="1">
    <location>
        <begin position="23"/>
        <end position="34"/>
    </location>
</feature>
<reference evidence="2 3" key="1">
    <citation type="journal article" date="2020" name="Nature">
        <title>Bacterial chemolithoautotrophy via manganese oxidation.</title>
        <authorList>
            <person name="Yu H."/>
            <person name="Leadbetter J.R."/>
        </authorList>
    </citation>
    <scope>NUCLEOTIDE SEQUENCE [LARGE SCALE GENOMIC DNA]</scope>
    <source>
        <strain evidence="2 3">RBP-1</strain>
    </source>
</reference>
<comment type="caution">
    <text evidence="2">The sequence shown here is derived from an EMBL/GenBank/DDBJ whole genome shotgun (WGS) entry which is preliminary data.</text>
</comment>
<evidence type="ECO:0000313" key="3">
    <source>
        <dbReference type="Proteomes" id="UP000521868"/>
    </source>
</evidence>
<feature type="compositionally biased region" description="Basic and acidic residues" evidence="1">
    <location>
        <begin position="36"/>
        <end position="51"/>
    </location>
</feature>
<gene>
    <name evidence="2" type="ORF">RAMLITH_01140</name>
</gene>
<dbReference type="Proteomes" id="UP000521868">
    <property type="component" value="Unassembled WGS sequence"/>
</dbReference>